<keyword evidence="5" id="KW-0288">FMN</keyword>
<evidence type="ECO:0000256" key="1">
    <source>
        <dbReference type="ARBA" id="ARBA00001917"/>
    </source>
</evidence>
<dbReference type="GO" id="GO:0016491">
    <property type="term" value="F:oxidoreductase activity"/>
    <property type="evidence" value="ECO:0007669"/>
    <property type="project" value="UniProtKB-KW"/>
</dbReference>
<dbReference type="PRINTS" id="PR00469">
    <property type="entry name" value="PNDRDTASEII"/>
</dbReference>
<evidence type="ECO:0000256" key="5">
    <source>
        <dbReference type="ARBA" id="ARBA00022643"/>
    </source>
</evidence>
<dbReference type="Pfam" id="PF00724">
    <property type="entry name" value="Oxidored_FMN"/>
    <property type="match status" value="1"/>
</dbReference>
<dbReference type="OrthoDB" id="9772736at2"/>
<accession>A0A0L6TZ76</accession>
<evidence type="ECO:0000256" key="6">
    <source>
        <dbReference type="ARBA" id="ARBA00022723"/>
    </source>
</evidence>
<feature type="domain" description="NADH:flavin oxidoreductase/NADH oxidase N-terminal" evidence="10">
    <location>
        <begin position="6"/>
        <end position="345"/>
    </location>
</feature>
<dbReference type="PRINTS" id="PR00368">
    <property type="entry name" value="FADPNR"/>
</dbReference>
<dbReference type="Gene3D" id="3.20.20.70">
    <property type="entry name" value="Aldolase class I"/>
    <property type="match status" value="1"/>
</dbReference>
<keyword evidence="6" id="KW-0479">Metal-binding</keyword>
<keyword evidence="13" id="KW-1185">Reference proteome</keyword>
<evidence type="ECO:0000256" key="3">
    <source>
        <dbReference type="ARBA" id="ARBA00011048"/>
    </source>
</evidence>
<evidence type="ECO:0000313" key="12">
    <source>
        <dbReference type="EMBL" id="KNZ40850.1"/>
    </source>
</evidence>
<evidence type="ECO:0000259" key="11">
    <source>
        <dbReference type="Pfam" id="PF07992"/>
    </source>
</evidence>
<feature type="domain" description="FAD/NAD(P)-binding" evidence="11">
    <location>
        <begin position="397"/>
        <end position="623"/>
    </location>
</feature>
<dbReference type="InterPro" id="IPR023753">
    <property type="entry name" value="FAD/NAD-binding_dom"/>
</dbReference>
<comment type="cofactor">
    <cofactor evidence="2">
        <name>[4Fe-4S] cluster</name>
        <dbReference type="ChEBI" id="CHEBI:49883"/>
    </cofactor>
</comment>
<dbReference type="GO" id="GO:0046872">
    <property type="term" value="F:metal ion binding"/>
    <property type="evidence" value="ECO:0007669"/>
    <property type="project" value="UniProtKB-KW"/>
</dbReference>
<organism evidence="12 13">
    <name type="scientific">Acetobacterium bakii</name>
    <dbReference type="NCBI Taxonomy" id="52689"/>
    <lineage>
        <taxon>Bacteria</taxon>
        <taxon>Bacillati</taxon>
        <taxon>Bacillota</taxon>
        <taxon>Clostridia</taxon>
        <taxon>Eubacteriales</taxon>
        <taxon>Eubacteriaceae</taxon>
        <taxon>Acetobacterium</taxon>
    </lineage>
</organism>
<dbReference type="EMBL" id="LGYO01000042">
    <property type="protein sequence ID" value="KNZ40850.1"/>
    <property type="molecule type" value="Genomic_DNA"/>
</dbReference>
<dbReference type="InterPro" id="IPR013785">
    <property type="entry name" value="Aldolase_TIM"/>
</dbReference>
<dbReference type="Gene3D" id="3.50.50.60">
    <property type="entry name" value="FAD/NAD(P)-binding domain"/>
    <property type="match status" value="1"/>
</dbReference>
<comment type="similarity">
    <text evidence="3">In the N-terminal section; belongs to the NADH:flavin oxidoreductase/NADH oxidase family.</text>
</comment>
<proteinExistence type="inferred from homology"/>
<keyword evidence="9" id="KW-0411">Iron-sulfur</keyword>
<evidence type="ECO:0000313" key="13">
    <source>
        <dbReference type="Proteomes" id="UP000036873"/>
    </source>
</evidence>
<dbReference type="AlphaFoldDB" id="A0A0L6TZ76"/>
<evidence type="ECO:0000256" key="9">
    <source>
        <dbReference type="ARBA" id="ARBA00023014"/>
    </source>
</evidence>
<comment type="caution">
    <text evidence="12">The sequence shown here is derived from an EMBL/GenBank/DDBJ whole genome shotgun (WGS) entry which is preliminary data.</text>
</comment>
<dbReference type="PATRIC" id="fig|52689.4.peg.2616"/>
<dbReference type="SUPFAM" id="SSF51905">
    <property type="entry name" value="FAD/NAD(P)-binding domain"/>
    <property type="match status" value="1"/>
</dbReference>
<dbReference type="GO" id="GO:0051536">
    <property type="term" value="F:iron-sulfur cluster binding"/>
    <property type="evidence" value="ECO:0007669"/>
    <property type="project" value="UniProtKB-KW"/>
</dbReference>
<evidence type="ECO:0000256" key="8">
    <source>
        <dbReference type="ARBA" id="ARBA00023004"/>
    </source>
</evidence>
<dbReference type="SUPFAM" id="SSF51395">
    <property type="entry name" value="FMN-linked oxidoreductases"/>
    <property type="match status" value="1"/>
</dbReference>
<evidence type="ECO:0000256" key="2">
    <source>
        <dbReference type="ARBA" id="ARBA00001966"/>
    </source>
</evidence>
<gene>
    <name evidence="12" type="ORF">AKG39_15465</name>
</gene>
<protein>
    <submittedName>
        <fullName evidence="12">NADH:flavin oxidoreductase</fullName>
    </submittedName>
</protein>
<dbReference type="STRING" id="52689.AKG39_15465"/>
<dbReference type="GO" id="GO:0010181">
    <property type="term" value="F:FMN binding"/>
    <property type="evidence" value="ECO:0007669"/>
    <property type="project" value="InterPro"/>
</dbReference>
<name>A0A0L6TZ76_9FIRM</name>
<comment type="cofactor">
    <cofactor evidence="1">
        <name>FMN</name>
        <dbReference type="ChEBI" id="CHEBI:58210"/>
    </cofactor>
</comment>
<dbReference type="InterPro" id="IPR001155">
    <property type="entry name" value="OxRdtase_FMN_N"/>
</dbReference>
<dbReference type="PANTHER" id="PTHR42917">
    <property type="entry name" value="2,4-DIENOYL-COA REDUCTASE"/>
    <property type="match status" value="1"/>
</dbReference>
<dbReference type="PANTHER" id="PTHR42917:SF2">
    <property type="entry name" value="2,4-DIENOYL-COA REDUCTASE [(2E)-ENOYL-COA-PRODUCING]"/>
    <property type="match status" value="1"/>
</dbReference>
<keyword evidence="4" id="KW-0285">Flavoprotein</keyword>
<dbReference type="RefSeq" id="WP_050741309.1">
    <property type="nucleotide sequence ID" value="NZ_LGYO01000042.1"/>
</dbReference>
<dbReference type="InterPro" id="IPR051793">
    <property type="entry name" value="NADH:flavin_oxidoreductase"/>
</dbReference>
<sequence>MSFENLLSPINIGTLKIRNRVVMGAMGSGTANDNATVSECECAYYAERAKGGVGLIINEVTRVNNETGIMMPRQTSAATDDCIPGLAKLAKAVHFYDGAIFIQLHHPGRQTDNMAIGGRATISPSGIKSMMLQSECREMTNTEIKSFVQDYINAAERCYKAGIDGVELHGAHGYMLNQFISPLTNKRTDEYGGSTENRARVVKEIIEGIRERVGRDYPVMFRISADEFLRDSMFPFQEDGLLLDEAVEICKYLVPFGLDAINVSAGIYETMNQAWEPISFAEGWKIYLAEAVKKAVDVPVFGVGVIRNPDFAEKIIAEGKVDGVTIARGLLADPDWVKKTAEGRVNDIRRCISCLNCMDSMISNGMIGEPFACAINPRAAREWFYNDARQDGNDRLVVVVGGGPAGMEAARKLAERQFKVVLFEKSSELGGQLCLANKPPHKDKINWLIDYYKTQLTKLGVDIRLDTAGTVEAIKALAPYAVFVGSGSESIVPQSIKGVNGTNVCTSTDILTGKVKLTGKKVVVIGSGMTGVETAELLETQDNEVTVVEMADRIGPDASWQSFSDVQARLMKFETIFMPAHKLVEIGAASIKLEKEAGEIVDLPVDYVVLSLGVKADQTLADEIVKSFDKVVKIGDTAKIGRIANAVETGFVAAYQLD</sequence>
<dbReference type="Gene3D" id="3.40.50.720">
    <property type="entry name" value="NAD(P)-binding Rossmann-like Domain"/>
    <property type="match status" value="1"/>
</dbReference>
<dbReference type="Proteomes" id="UP000036873">
    <property type="component" value="Unassembled WGS sequence"/>
</dbReference>
<dbReference type="CDD" id="cd02803">
    <property type="entry name" value="OYE_like_FMN_family"/>
    <property type="match status" value="1"/>
</dbReference>
<evidence type="ECO:0000256" key="7">
    <source>
        <dbReference type="ARBA" id="ARBA00023002"/>
    </source>
</evidence>
<evidence type="ECO:0000259" key="10">
    <source>
        <dbReference type="Pfam" id="PF00724"/>
    </source>
</evidence>
<keyword evidence="8" id="KW-0408">Iron</keyword>
<dbReference type="InterPro" id="IPR036188">
    <property type="entry name" value="FAD/NAD-bd_sf"/>
</dbReference>
<keyword evidence="7" id="KW-0560">Oxidoreductase</keyword>
<reference evidence="13" key="1">
    <citation type="submission" date="2015-07" db="EMBL/GenBank/DDBJ databases">
        <title>Draft genome sequence of Acetobacterium bakii DSM 8293, a potential psychrophilic chemical producer through syngas fermentation.</title>
        <authorList>
            <person name="Song Y."/>
            <person name="Hwang S."/>
            <person name="Cho B.-K."/>
        </authorList>
    </citation>
    <scope>NUCLEOTIDE SEQUENCE [LARGE SCALE GENOMIC DNA]</scope>
    <source>
        <strain evidence="13">DSM 8239</strain>
    </source>
</reference>
<evidence type="ECO:0000256" key="4">
    <source>
        <dbReference type="ARBA" id="ARBA00022630"/>
    </source>
</evidence>
<dbReference type="Pfam" id="PF07992">
    <property type="entry name" value="Pyr_redox_2"/>
    <property type="match status" value="1"/>
</dbReference>